<evidence type="ECO:0000256" key="2">
    <source>
        <dbReference type="SAM" id="SignalP"/>
    </source>
</evidence>
<dbReference type="EMBL" id="FPCA01000007">
    <property type="protein sequence ID" value="SFU99774.1"/>
    <property type="molecule type" value="Genomic_DNA"/>
</dbReference>
<evidence type="ECO:0000313" key="4">
    <source>
        <dbReference type="Proteomes" id="UP000182491"/>
    </source>
</evidence>
<name>A0A1I7KQX9_9BACT</name>
<organism evidence="3 4">
    <name type="scientific">Pontibacter akesuensis</name>
    <dbReference type="NCBI Taxonomy" id="388950"/>
    <lineage>
        <taxon>Bacteria</taxon>
        <taxon>Pseudomonadati</taxon>
        <taxon>Bacteroidota</taxon>
        <taxon>Cytophagia</taxon>
        <taxon>Cytophagales</taxon>
        <taxon>Hymenobacteraceae</taxon>
        <taxon>Pontibacter</taxon>
    </lineage>
</organism>
<dbReference type="Proteomes" id="UP000182491">
    <property type="component" value="Unassembled WGS sequence"/>
</dbReference>
<proteinExistence type="predicted"/>
<feature type="signal peptide" evidence="2">
    <location>
        <begin position="1"/>
        <end position="23"/>
    </location>
</feature>
<dbReference type="AlphaFoldDB" id="A0A1I7KQX9"/>
<dbReference type="Gene3D" id="3.10.450.360">
    <property type="match status" value="1"/>
</dbReference>
<feature type="chain" id="PRO_5010289736" description="Peptidase propeptide and YPEB domain-containing protein" evidence="2">
    <location>
        <begin position="24"/>
        <end position="115"/>
    </location>
</feature>
<protein>
    <recommendedName>
        <fullName evidence="5">Peptidase propeptide and YPEB domain-containing protein</fullName>
    </recommendedName>
</protein>
<gene>
    <name evidence="3" type="ORF">SAMN04487941_4001</name>
</gene>
<feature type="region of interest" description="Disordered" evidence="1">
    <location>
        <begin position="22"/>
        <end position="55"/>
    </location>
</feature>
<evidence type="ECO:0000313" key="3">
    <source>
        <dbReference type="EMBL" id="SFU99774.1"/>
    </source>
</evidence>
<evidence type="ECO:0000256" key="1">
    <source>
        <dbReference type="SAM" id="MobiDB-lite"/>
    </source>
</evidence>
<dbReference type="OrthoDB" id="853240at2"/>
<evidence type="ECO:0008006" key="5">
    <source>
        <dbReference type="Google" id="ProtNLM"/>
    </source>
</evidence>
<keyword evidence="2" id="KW-0732">Signal</keyword>
<reference evidence="4" key="1">
    <citation type="submission" date="2016-10" db="EMBL/GenBank/DDBJ databases">
        <authorList>
            <person name="Varghese N."/>
        </authorList>
    </citation>
    <scope>NUCLEOTIDE SEQUENCE [LARGE SCALE GENOMIC DNA]</scope>
    <source>
        <strain evidence="4">DSM 18820</strain>
    </source>
</reference>
<dbReference type="RefSeq" id="WP_068840285.1">
    <property type="nucleotide sequence ID" value="NZ_BMXC01000008.1"/>
</dbReference>
<accession>A0A1I7KQX9</accession>
<keyword evidence="4" id="KW-1185">Reference proteome</keyword>
<feature type="compositionally biased region" description="Low complexity" evidence="1">
    <location>
        <begin position="22"/>
        <end position="39"/>
    </location>
</feature>
<sequence>MKKVTVLAAAIATLGLFATEASAQTTTPQTAAQQGQTQGQEEKKEKVTQDQLPEPVKAALKSDTYKDWTVGEIYKVAPAEGQAGAVAVYEVMLTNAQGQQGSIRIDEKGADASAK</sequence>